<dbReference type="GO" id="GO:0051082">
    <property type="term" value="F:unfolded protein binding"/>
    <property type="evidence" value="ECO:0007669"/>
    <property type="project" value="TreeGrafter"/>
</dbReference>
<dbReference type="AlphaFoldDB" id="A0A0F9UTN8"/>
<comment type="caution">
    <text evidence="4">The sequence shown here is derived from an EMBL/GenBank/DDBJ whole genome shotgun (WGS) entry which is preliminary data.</text>
</comment>
<dbReference type="Pfam" id="PF01025">
    <property type="entry name" value="GrpE"/>
    <property type="match status" value="1"/>
</dbReference>
<dbReference type="SUPFAM" id="SSF51064">
    <property type="entry name" value="Head domain of nucleotide exchange factor GrpE"/>
    <property type="match status" value="1"/>
</dbReference>
<dbReference type="GO" id="GO:0000774">
    <property type="term" value="F:adenyl-nucleotide exchange factor activity"/>
    <property type="evidence" value="ECO:0007669"/>
    <property type="project" value="InterPro"/>
</dbReference>
<dbReference type="InterPro" id="IPR000740">
    <property type="entry name" value="GrpE"/>
</dbReference>
<dbReference type="EMBL" id="LAZR01000551">
    <property type="protein sequence ID" value="KKN64556.1"/>
    <property type="molecule type" value="Genomic_DNA"/>
</dbReference>
<dbReference type="PANTHER" id="PTHR21237">
    <property type="entry name" value="GRPE PROTEIN"/>
    <property type="match status" value="1"/>
</dbReference>
<evidence type="ECO:0000256" key="3">
    <source>
        <dbReference type="SAM" id="Coils"/>
    </source>
</evidence>
<dbReference type="GO" id="GO:0006457">
    <property type="term" value="P:protein folding"/>
    <property type="evidence" value="ECO:0007669"/>
    <property type="project" value="InterPro"/>
</dbReference>
<protein>
    <recommendedName>
        <fullName evidence="5">Nucleotide exchange factor GrpE</fullName>
    </recommendedName>
</protein>
<keyword evidence="3" id="KW-0175">Coiled coil</keyword>
<comment type="similarity">
    <text evidence="1">Belongs to the GrpE family.</text>
</comment>
<dbReference type="GO" id="GO:0042803">
    <property type="term" value="F:protein homodimerization activity"/>
    <property type="evidence" value="ECO:0007669"/>
    <property type="project" value="InterPro"/>
</dbReference>
<reference evidence="4" key="1">
    <citation type="journal article" date="2015" name="Nature">
        <title>Complex archaea that bridge the gap between prokaryotes and eukaryotes.</title>
        <authorList>
            <person name="Spang A."/>
            <person name="Saw J.H."/>
            <person name="Jorgensen S.L."/>
            <person name="Zaremba-Niedzwiedzka K."/>
            <person name="Martijn J."/>
            <person name="Lind A.E."/>
            <person name="van Eijk R."/>
            <person name="Schleper C."/>
            <person name="Guy L."/>
            <person name="Ettema T.J."/>
        </authorList>
    </citation>
    <scope>NUCLEOTIDE SEQUENCE</scope>
</reference>
<evidence type="ECO:0000256" key="2">
    <source>
        <dbReference type="ARBA" id="ARBA00023186"/>
    </source>
</evidence>
<dbReference type="Gene3D" id="2.30.22.10">
    <property type="entry name" value="Head domain of nucleotide exchange factor GrpE"/>
    <property type="match status" value="1"/>
</dbReference>
<dbReference type="InterPro" id="IPR009012">
    <property type="entry name" value="GrpE_head"/>
</dbReference>
<dbReference type="PANTHER" id="PTHR21237:SF23">
    <property type="entry name" value="GRPE PROTEIN HOMOLOG, MITOCHONDRIAL"/>
    <property type="match status" value="1"/>
</dbReference>
<evidence type="ECO:0000313" key="4">
    <source>
        <dbReference type="EMBL" id="KKN64556.1"/>
    </source>
</evidence>
<keyword evidence="2" id="KW-0143">Chaperone</keyword>
<gene>
    <name evidence="4" type="ORF">LCGC14_0490420</name>
</gene>
<dbReference type="HAMAP" id="MF_01151">
    <property type="entry name" value="GrpE"/>
    <property type="match status" value="1"/>
</dbReference>
<accession>A0A0F9UTN8</accession>
<dbReference type="PRINTS" id="PR00773">
    <property type="entry name" value="GRPEPROTEIN"/>
</dbReference>
<sequence>MSRKEMRDTGSMSFEDYFERFPNRRSNNSRLRSPEKIVILKREFEDLKVKAEQYEALVEKHKQVKAWNDQLLKEMDDLKDDARDFKVIEEEKEKFLKALLRVRVDFDNYKRRQNEEGVRYKKYVLEELLQKLTYHYDDLERALNLLKMLKGAEGIRDGFEIIVKNYNKLLEREGVRQMDSKGKIFDPYKHEVLLVEDAREDLPENTIVEVLDKGYWLGEKVLRHAKVKISKKSIRSENKIEVI</sequence>
<dbReference type="GO" id="GO:0051087">
    <property type="term" value="F:protein-folding chaperone binding"/>
    <property type="evidence" value="ECO:0007669"/>
    <property type="project" value="InterPro"/>
</dbReference>
<dbReference type="SUPFAM" id="SSF58014">
    <property type="entry name" value="Coiled-coil domain of nucleotide exchange factor GrpE"/>
    <property type="match status" value="1"/>
</dbReference>
<organism evidence="4">
    <name type="scientific">marine sediment metagenome</name>
    <dbReference type="NCBI Taxonomy" id="412755"/>
    <lineage>
        <taxon>unclassified sequences</taxon>
        <taxon>metagenomes</taxon>
        <taxon>ecological metagenomes</taxon>
    </lineage>
</organism>
<dbReference type="Gene3D" id="3.90.20.20">
    <property type="match status" value="1"/>
</dbReference>
<evidence type="ECO:0000256" key="1">
    <source>
        <dbReference type="ARBA" id="ARBA00009054"/>
    </source>
</evidence>
<dbReference type="CDD" id="cd00446">
    <property type="entry name" value="GrpE"/>
    <property type="match status" value="1"/>
</dbReference>
<feature type="coiled-coil region" evidence="3">
    <location>
        <begin position="37"/>
        <end position="88"/>
    </location>
</feature>
<proteinExistence type="inferred from homology"/>
<dbReference type="PROSITE" id="PS01071">
    <property type="entry name" value="GRPE"/>
    <property type="match status" value="1"/>
</dbReference>
<evidence type="ECO:0008006" key="5">
    <source>
        <dbReference type="Google" id="ProtNLM"/>
    </source>
</evidence>
<dbReference type="InterPro" id="IPR013805">
    <property type="entry name" value="GrpE_CC"/>
</dbReference>
<name>A0A0F9UTN8_9ZZZZ</name>